<comment type="cofactor">
    <cofactor evidence="2">
        <name>Mn(2+)</name>
        <dbReference type="ChEBI" id="CHEBI:29035"/>
    </cofactor>
</comment>
<dbReference type="PANTHER" id="PTHR42979:SF1">
    <property type="entry name" value="3-ISOPROPYLMALATE DEHYDROGENASE"/>
    <property type="match status" value="1"/>
</dbReference>
<evidence type="ECO:0000256" key="1">
    <source>
        <dbReference type="ARBA" id="ARBA00000624"/>
    </source>
</evidence>
<dbReference type="InterPro" id="IPR024084">
    <property type="entry name" value="IsoPropMal-DH-like_dom"/>
</dbReference>
<dbReference type="InterPro" id="IPR019818">
    <property type="entry name" value="IsoCit/isopropylmalate_DH_CS"/>
</dbReference>
<dbReference type="EC" id="1.1.1.85" evidence="7"/>
<evidence type="ECO:0000256" key="4">
    <source>
        <dbReference type="ARBA" id="ARBA00004762"/>
    </source>
</evidence>
<evidence type="ECO:0000256" key="2">
    <source>
        <dbReference type="ARBA" id="ARBA00001936"/>
    </source>
</evidence>
<keyword evidence="15" id="KW-0100">Branched-chain amino acid biosynthesis</keyword>
<evidence type="ECO:0000259" key="18">
    <source>
        <dbReference type="SMART" id="SM01329"/>
    </source>
</evidence>
<evidence type="ECO:0000256" key="16">
    <source>
        <dbReference type="ARBA" id="ARBA00030010"/>
    </source>
</evidence>
<organism evidence="19">
    <name type="scientific">Nostoc sp. N135.9.1</name>
    <dbReference type="NCBI Taxonomy" id="2078587"/>
    <lineage>
        <taxon>Bacteria</taxon>
        <taxon>Bacillati</taxon>
        <taxon>Cyanobacteriota</taxon>
        <taxon>Cyanophyceae</taxon>
        <taxon>Nostocales</taxon>
        <taxon>Nostocaceae</taxon>
        <taxon>Nostoc</taxon>
    </lineage>
</organism>
<dbReference type="UniPathway" id="UPA00048">
    <property type="reaction ID" value="UER00072"/>
</dbReference>
<keyword evidence="14" id="KW-0520">NAD</keyword>
<dbReference type="EMBL" id="MF741693">
    <property type="protein sequence ID" value="AVK43377.1"/>
    <property type="molecule type" value="Genomic_DNA"/>
</dbReference>
<evidence type="ECO:0000256" key="8">
    <source>
        <dbReference type="ARBA" id="ARBA00019276"/>
    </source>
</evidence>
<reference evidence="19" key="2">
    <citation type="submission" date="2018-04" db="EMBL/GenBank/DDBJ databases">
        <authorList>
            <person name="Go L.Y."/>
            <person name="Mitchell J.A."/>
        </authorList>
    </citation>
    <scope>NUCLEOTIDE SEQUENCE</scope>
    <source>
        <strain evidence="19">N135.9.1</strain>
    </source>
</reference>
<dbReference type="GO" id="GO:0003862">
    <property type="term" value="F:3-isopropylmalate dehydrogenase activity"/>
    <property type="evidence" value="ECO:0007669"/>
    <property type="project" value="UniProtKB-EC"/>
</dbReference>
<evidence type="ECO:0000256" key="17">
    <source>
        <dbReference type="ARBA" id="ARBA00033138"/>
    </source>
</evidence>
<dbReference type="GO" id="GO:0000287">
    <property type="term" value="F:magnesium ion binding"/>
    <property type="evidence" value="ECO:0007669"/>
    <property type="project" value="InterPro"/>
</dbReference>
<evidence type="ECO:0000256" key="13">
    <source>
        <dbReference type="ARBA" id="ARBA00023002"/>
    </source>
</evidence>
<keyword evidence="11" id="KW-0479">Metal-binding</keyword>
<accession>A0A2P1CZA2</accession>
<reference evidence="19" key="1">
    <citation type="journal article" date="2017" name="ACS Chem. Biol.">
        <title>Simultaneous Production of Anabaenopeptins and Namalides by the Cyanobacterium Nostoc sp. CENA543.</title>
        <authorList>
            <person name="Shishido T.K."/>
            <person name="Jokela J."/>
            <person name="Fewer D.P."/>
            <person name="Wahlsten M."/>
            <person name="Fiore M.F."/>
            <person name="Sivonen K."/>
        </authorList>
    </citation>
    <scope>NUCLEOTIDE SEQUENCE</scope>
    <source>
        <strain evidence="19">N135.9.1</strain>
    </source>
</reference>
<protein>
    <recommendedName>
        <fullName evidence="8">3-isopropylmalate dehydrogenase</fullName>
        <ecNumber evidence="7">1.1.1.85</ecNumber>
    </recommendedName>
    <alternativeName>
        <fullName evidence="17">3-IPM-DH</fullName>
    </alternativeName>
    <alternativeName>
        <fullName evidence="16">Beta-IPM dehydrogenase</fullName>
    </alternativeName>
</protein>
<evidence type="ECO:0000256" key="6">
    <source>
        <dbReference type="ARBA" id="ARBA00011738"/>
    </source>
</evidence>
<dbReference type="Pfam" id="PF00180">
    <property type="entry name" value="Iso_dh"/>
    <property type="match status" value="1"/>
</dbReference>
<evidence type="ECO:0000256" key="3">
    <source>
        <dbReference type="ARBA" id="ARBA00001946"/>
    </source>
</evidence>
<evidence type="ECO:0000256" key="12">
    <source>
        <dbReference type="ARBA" id="ARBA00022842"/>
    </source>
</evidence>
<keyword evidence="12" id="KW-0460">Magnesium</keyword>
<dbReference type="AlphaFoldDB" id="A0A2P1CZA2"/>
<dbReference type="Gene3D" id="3.40.718.10">
    <property type="entry name" value="Isopropylmalate Dehydrogenase"/>
    <property type="match status" value="1"/>
</dbReference>
<evidence type="ECO:0000256" key="5">
    <source>
        <dbReference type="ARBA" id="ARBA00008319"/>
    </source>
</evidence>
<keyword evidence="10" id="KW-0028">Amino-acid biosynthesis</keyword>
<comment type="cofactor">
    <cofactor evidence="3">
        <name>Mg(2+)</name>
        <dbReference type="ChEBI" id="CHEBI:18420"/>
    </cofactor>
</comment>
<evidence type="ECO:0000256" key="11">
    <source>
        <dbReference type="ARBA" id="ARBA00022723"/>
    </source>
</evidence>
<feature type="domain" description="Isopropylmalate dehydrogenase-like" evidence="18">
    <location>
        <begin position="10"/>
        <end position="343"/>
    </location>
</feature>
<dbReference type="SUPFAM" id="SSF53659">
    <property type="entry name" value="Isocitrate/Isopropylmalate dehydrogenase-like"/>
    <property type="match status" value="1"/>
</dbReference>
<evidence type="ECO:0000313" key="19">
    <source>
        <dbReference type="EMBL" id="AVK43377.1"/>
    </source>
</evidence>
<dbReference type="PROSITE" id="PS00470">
    <property type="entry name" value="IDH_IMDH"/>
    <property type="match status" value="1"/>
</dbReference>
<dbReference type="SMART" id="SM01329">
    <property type="entry name" value="Iso_dh"/>
    <property type="match status" value="1"/>
</dbReference>
<comment type="similarity">
    <text evidence="5">Belongs to the isocitrate and isopropylmalate dehydrogenases family. LeuB type 1 subfamily.</text>
</comment>
<dbReference type="GO" id="GO:0009098">
    <property type="term" value="P:L-leucine biosynthetic process"/>
    <property type="evidence" value="ECO:0007669"/>
    <property type="project" value="UniProtKB-UniPathway"/>
</dbReference>
<dbReference type="InterPro" id="IPR004429">
    <property type="entry name" value="Isopropylmalate_DH"/>
</dbReference>
<dbReference type="GO" id="GO:0005829">
    <property type="term" value="C:cytosol"/>
    <property type="evidence" value="ECO:0007669"/>
    <property type="project" value="TreeGrafter"/>
</dbReference>
<evidence type="ECO:0000256" key="15">
    <source>
        <dbReference type="ARBA" id="ARBA00023304"/>
    </source>
</evidence>
<evidence type="ECO:0000256" key="14">
    <source>
        <dbReference type="ARBA" id="ARBA00023027"/>
    </source>
</evidence>
<dbReference type="PANTHER" id="PTHR42979">
    <property type="entry name" value="3-ISOPROPYLMALATE DEHYDROGENASE"/>
    <property type="match status" value="1"/>
</dbReference>
<evidence type="ECO:0000256" key="9">
    <source>
        <dbReference type="ARBA" id="ARBA00022430"/>
    </source>
</evidence>
<sequence>MGFLSNHNYRIVAIPGEGIGPEVVEASLKILQHVAQIERFTLQVDYGWLGATAFEQFGSYFPEATAQLCDGADGIVFGAVSQGGLLELRKHFDFFCNLRPIASVNSLLHKSSLRPEKVQGLDILIIRELVSGIYFGPSGRSSDDQGTYGYHTMRYYDEEIRRIARKALQQAQNRRGLLTVAHKENALPHLPWTRLVREEARQFPDVVIEPMLVDNLAMLMVLNPQQFDVILAGNLFGDILSDIGGALVGSIGLLGSASLNADGFGLYEAIHGTAPDIAGLGIANPLGTLGACVLMLQQWGEVQAAQRIIKAQDRILAKGYRTADLSPQGEEILVNTETLVDLLIEELSIGQYSELGAIYA</sequence>
<keyword evidence="9" id="KW-0432">Leucine biosynthesis</keyword>
<keyword evidence="13" id="KW-0560">Oxidoreductase</keyword>
<proteinExistence type="inferred from homology"/>
<evidence type="ECO:0000256" key="7">
    <source>
        <dbReference type="ARBA" id="ARBA00013101"/>
    </source>
</evidence>
<evidence type="ECO:0000256" key="10">
    <source>
        <dbReference type="ARBA" id="ARBA00022605"/>
    </source>
</evidence>
<dbReference type="GO" id="GO:0051287">
    <property type="term" value="F:NAD binding"/>
    <property type="evidence" value="ECO:0007669"/>
    <property type="project" value="InterPro"/>
</dbReference>
<comment type="catalytic activity">
    <reaction evidence="1">
        <text>(2R,3S)-3-isopropylmalate + NAD(+) = 4-methyl-2-oxopentanoate + CO2 + NADH</text>
        <dbReference type="Rhea" id="RHEA:32271"/>
        <dbReference type="ChEBI" id="CHEBI:16526"/>
        <dbReference type="ChEBI" id="CHEBI:17865"/>
        <dbReference type="ChEBI" id="CHEBI:35121"/>
        <dbReference type="ChEBI" id="CHEBI:57540"/>
        <dbReference type="ChEBI" id="CHEBI:57945"/>
        <dbReference type="EC" id="1.1.1.85"/>
    </reaction>
</comment>
<comment type="subunit">
    <text evidence="6">Homodimer.</text>
</comment>
<comment type="pathway">
    <text evidence="4">Amino-acid biosynthesis; L-leucine biosynthesis; L-leucine from 3-methyl-2-oxobutanoate: step 3/4.</text>
</comment>
<name>A0A2P1CZA2_9NOSO</name>